<dbReference type="SMART" id="SM00343">
    <property type="entry name" value="ZnF_C2HC"/>
    <property type="match status" value="2"/>
</dbReference>
<dbReference type="AlphaFoldDB" id="A0A9N8WH35"/>
<evidence type="ECO:0000313" key="4">
    <source>
        <dbReference type="EMBL" id="CAG8485410.1"/>
    </source>
</evidence>
<dbReference type="EMBL" id="CAJVQA010000670">
    <property type="protein sequence ID" value="CAG8485410.1"/>
    <property type="molecule type" value="Genomic_DNA"/>
</dbReference>
<evidence type="ECO:0000256" key="2">
    <source>
        <dbReference type="SAM" id="MobiDB-lite"/>
    </source>
</evidence>
<keyword evidence="1" id="KW-0479">Metal-binding</keyword>
<dbReference type="InterPro" id="IPR001878">
    <property type="entry name" value="Znf_CCHC"/>
</dbReference>
<comment type="caution">
    <text evidence="4">The sequence shown here is derived from an EMBL/GenBank/DDBJ whole genome shotgun (WGS) entry which is preliminary data.</text>
</comment>
<dbReference type="InterPro" id="IPR051320">
    <property type="entry name" value="Viral_Replic_Matur_Polypro"/>
</dbReference>
<dbReference type="Proteomes" id="UP000789759">
    <property type="component" value="Unassembled WGS sequence"/>
</dbReference>
<feature type="region of interest" description="Disordered" evidence="2">
    <location>
        <begin position="489"/>
        <end position="540"/>
    </location>
</feature>
<gene>
    <name evidence="4" type="ORF">CPELLU_LOCUS1721</name>
</gene>
<protein>
    <submittedName>
        <fullName evidence="4">23560_t:CDS:1</fullName>
    </submittedName>
</protein>
<sequence>MNEQDNIIESDVQDYYESRYNNQEEITQYPVARNSDLTNEQWQKVYAYTSPENTEVPSMNKGHIRIENPVINRYIGTSVELAKKGIIVQLGIANDSHIMIMNILSRNVKFNKGQHIGNIEKIQKNDEIFLMKLPDLKDQSKKEKERILILKNQCEKTEGPRTWKQISYILTEYVDVFIKKQKYATKVNTDEIPPIELNLKNGIRDSEIPILVGTAEFKWTDDCQKAMEELKQRVKNESLLSFPNMNKPFFMEIDASDHAIGAILYQQEDESQDHCKVKESLKKKDLLRNATEVIANKTRQYVNKTLDNYDAELRQTVNLHIYGIERVQNFAADFLTRGTTDELQQLEEDKSTKIDERSSHEVKRSITMSILIIMEIRTKEIIMPKVLIRDHENLKSSKQIEDDVEKIINELSIKAKISSEKQIKNILEDEMECIKFLQQEGILYKSQKCWQCENDMKQKDKKWNYMRCDCRISQSVLTFSFFNNHKIPINENQSKKPMNKSNDYSSMEITPDNQNNTKRRNSSNLGTTGRRNQYPTTINSKYQKYQTETWHKYNDPQKRMAEVLEKLQISFDPKQNFIPNRTTYESRTTTPEGTESVQCKIRSGTLGQHEYWDCPNAICNKCRETGHIHRNCPHASLLKNGGWYVNLAECKEYQCKYCLKRGHKRYQCKELSLNKANECNSCGCDSKEVTATRINHLINPNSLTSKSKKNHCCNYKLSFTRNNLIGIQKKNNRIRLEYEECAYEYVKYFRQNKPQKKQVMEWLEHKGKLIECYLCKKKENKREFANYENIFFCTWKEKYAYQIYLDIVNSCHNYTYEGRERHWLNTRWSAGNYITVNRLMIKRIYDYIAKGETNLQQLELLKEEKGEDEFSYPETPILYNEENNDVVEEIAYNQAVTESLNNLDKENTKKPETYDEWCKETSKVGCTLCKECLLPINIKEKNRSEEDLARGICRECYTKEKGKAKEAPPKDYFFNKLITTEQEIINEILYTYLL</sequence>
<keyword evidence="5" id="KW-1185">Reference proteome</keyword>
<accession>A0A9N8WH35</accession>
<dbReference type="PANTHER" id="PTHR33064:SF37">
    <property type="entry name" value="RIBONUCLEASE H"/>
    <property type="match status" value="1"/>
</dbReference>
<keyword evidence="1" id="KW-0863">Zinc-finger</keyword>
<dbReference type="PANTHER" id="PTHR33064">
    <property type="entry name" value="POL PROTEIN"/>
    <property type="match status" value="1"/>
</dbReference>
<evidence type="ECO:0000313" key="5">
    <source>
        <dbReference type="Proteomes" id="UP000789759"/>
    </source>
</evidence>
<feature type="domain" description="CCHC-type" evidence="3">
    <location>
        <begin position="619"/>
        <end position="633"/>
    </location>
</feature>
<reference evidence="4" key="1">
    <citation type="submission" date="2021-06" db="EMBL/GenBank/DDBJ databases">
        <authorList>
            <person name="Kallberg Y."/>
            <person name="Tangrot J."/>
            <person name="Rosling A."/>
        </authorList>
    </citation>
    <scope>NUCLEOTIDE SEQUENCE</scope>
    <source>
        <strain evidence="4">FL966</strain>
    </source>
</reference>
<dbReference type="GO" id="GO:0008270">
    <property type="term" value="F:zinc ion binding"/>
    <property type="evidence" value="ECO:0007669"/>
    <property type="project" value="UniProtKB-KW"/>
</dbReference>
<evidence type="ECO:0000256" key="1">
    <source>
        <dbReference type="PROSITE-ProRule" id="PRU00047"/>
    </source>
</evidence>
<name>A0A9N8WH35_9GLOM</name>
<dbReference type="InterPro" id="IPR043502">
    <property type="entry name" value="DNA/RNA_pol_sf"/>
</dbReference>
<dbReference type="OrthoDB" id="2290219at2759"/>
<dbReference type="Pfam" id="PF17919">
    <property type="entry name" value="RT_RNaseH_2"/>
    <property type="match status" value="1"/>
</dbReference>
<proteinExistence type="predicted"/>
<evidence type="ECO:0000259" key="3">
    <source>
        <dbReference type="PROSITE" id="PS50158"/>
    </source>
</evidence>
<dbReference type="GO" id="GO:0003676">
    <property type="term" value="F:nucleic acid binding"/>
    <property type="evidence" value="ECO:0007669"/>
    <property type="project" value="InterPro"/>
</dbReference>
<feature type="compositionally biased region" description="Polar residues" evidence="2">
    <location>
        <begin position="490"/>
        <end position="540"/>
    </location>
</feature>
<dbReference type="SUPFAM" id="SSF56672">
    <property type="entry name" value="DNA/RNA polymerases"/>
    <property type="match status" value="1"/>
</dbReference>
<dbReference type="InterPro" id="IPR041577">
    <property type="entry name" value="RT_RNaseH_2"/>
</dbReference>
<organism evidence="4 5">
    <name type="scientific">Cetraspora pellucida</name>
    <dbReference type="NCBI Taxonomy" id="1433469"/>
    <lineage>
        <taxon>Eukaryota</taxon>
        <taxon>Fungi</taxon>
        <taxon>Fungi incertae sedis</taxon>
        <taxon>Mucoromycota</taxon>
        <taxon>Glomeromycotina</taxon>
        <taxon>Glomeromycetes</taxon>
        <taxon>Diversisporales</taxon>
        <taxon>Gigasporaceae</taxon>
        <taxon>Cetraspora</taxon>
    </lineage>
</organism>
<dbReference type="PROSITE" id="PS50158">
    <property type="entry name" value="ZF_CCHC"/>
    <property type="match status" value="1"/>
</dbReference>
<keyword evidence="1" id="KW-0862">Zinc</keyword>